<dbReference type="GO" id="GO:0003700">
    <property type="term" value="F:DNA-binding transcription factor activity"/>
    <property type="evidence" value="ECO:0007669"/>
    <property type="project" value="InterPro"/>
</dbReference>
<evidence type="ECO:0000256" key="4">
    <source>
        <dbReference type="ARBA" id="ARBA00023163"/>
    </source>
</evidence>
<dbReference type="Proteomes" id="UP000035268">
    <property type="component" value="Chromosome"/>
</dbReference>
<keyword evidence="1" id="KW-0963">Cytoplasm</keyword>
<keyword evidence="2" id="KW-0805">Transcription regulation</keyword>
<dbReference type="RefSeq" id="WP_052882877.1">
    <property type="nucleotide sequence ID" value="NZ_CP010904.1"/>
</dbReference>
<dbReference type="PROSITE" id="PS01124">
    <property type="entry name" value="HTH_ARAC_FAMILY_2"/>
    <property type="match status" value="1"/>
</dbReference>
<dbReference type="InterPro" id="IPR009057">
    <property type="entry name" value="Homeodomain-like_sf"/>
</dbReference>
<evidence type="ECO:0000313" key="7">
    <source>
        <dbReference type="Proteomes" id="UP000035268"/>
    </source>
</evidence>
<dbReference type="OrthoDB" id="2638442at2"/>
<dbReference type="SUPFAM" id="SSF46689">
    <property type="entry name" value="Homeodomain-like"/>
    <property type="match status" value="2"/>
</dbReference>
<reference evidence="6 7" key="2">
    <citation type="journal article" date="2016" name="ISME J.">
        <title>Characterization of the first cultured representative of Verrucomicrobia subdivision 5 indicates the proposal of a novel phylum.</title>
        <authorList>
            <person name="Spring S."/>
            <person name="Bunk B."/>
            <person name="Sproer C."/>
            <person name="Schumann P."/>
            <person name="Rohde M."/>
            <person name="Tindall B.J."/>
            <person name="Klenk H.P."/>
        </authorList>
    </citation>
    <scope>NUCLEOTIDE SEQUENCE [LARGE SCALE GENOMIC DNA]</scope>
    <source>
        <strain evidence="6 7">L21-Fru-AB</strain>
    </source>
</reference>
<dbReference type="InterPro" id="IPR037923">
    <property type="entry name" value="HTH-like"/>
</dbReference>
<protein>
    <submittedName>
        <fullName evidence="6">AraC family transcriptional regulator</fullName>
    </submittedName>
</protein>
<evidence type="ECO:0000259" key="5">
    <source>
        <dbReference type="PROSITE" id="PS01124"/>
    </source>
</evidence>
<dbReference type="SUPFAM" id="SSF51215">
    <property type="entry name" value="Regulatory protein AraC"/>
    <property type="match status" value="1"/>
</dbReference>
<dbReference type="PANTHER" id="PTHR46796">
    <property type="entry name" value="HTH-TYPE TRANSCRIPTIONAL ACTIVATOR RHAS-RELATED"/>
    <property type="match status" value="1"/>
</dbReference>
<keyword evidence="3" id="KW-0238">DNA-binding</keyword>
<dbReference type="GO" id="GO:0043565">
    <property type="term" value="F:sequence-specific DNA binding"/>
    <property type="evidence" value="ECO:0007669"/>
    <property type="project" value="InterPro"/>
</dbReference>
<dbReference type="InterPro" id="IPR018060">
    <property type="entry name" value="HTH_AraC"/>
</dbReference>
<dbReference type="InterPro" id="IPR050204">
    <property type="entry name" value="AraC_XylS_family_regulators"/>
</dbReference>
<keyword evidence="4" id="KW-0804">Transcription</keyword>
<reference evidence="7" key="1">
    <citation type="submission" date="2015-02" db="EMBL/GenBank/DDBJ databases">
        <title>Description and complete genome sequence of the first cultured representative of the subdivision 5 of the Verrucomicrobia phylum.</title>
        <authorList>
            <person name="Spring S."/>
            <person name="Bunk B."/>
            <person name="Sproer C."/>
            <person name="Klenk H.-P."/>
        </authorList>
    </citation>
    <scope>NUCLEOTIDE SEQUENCE [LARGE SCALE GENOMIC DNA]</scope>
    <source>
        <strain evidence="7">L21-Fru-AB</strain>
    </source>
</reference>
<dbReference type="SMART" id="SM00342">
    <property type="entry name" value="HTH_ARAC"/>
    <property type="match status" value="1"/>
</dbReference>
<dbReference type="EMBL" id="CP010904">
    <property type="protein sequence ID" value="AKJ65676.1"/>
    <property type="molecule type" value="Genomic_DNA"/>
</dbReference>
<gene>
    <name evidence="6" type="ORF">L21SP4_02451</name>
</gene>
<dbReference type="Pfam" id="PF02311">
    <property type="entry name" value="AraC_binding"/>
    <property type="match status" value="1"/>
</dbReference>
<evidence type="ECO:0000313" key="6">
    <source>
        <dbReference type="EMBL" id="AKJ65676.1"/>
    </source>
</evidence>
<dbReference type="AlphaFoldDB" id="A0A0G3EGS3"/>
<evidence type="ECO:0000256" key="2">
    <source>
        <dbReference type="ARBA" id="ARBA00023015"/>
    </source>
</evidence>
<proteinExistence type="predicted"/>
<evidence type="ECO:0000256" key="1">
    <source>
        <dbReference type="ARBA" id="ARBA00022490"/>
    </source>
</evidence>
<accession>A0A0G3EGS3</accession>
<dbReference type="PANTHER" id="PTHR46796:SF13">
    <property type="entry name" value="HTH-TYPE TRANSCRIPTIONAL ACTIVATOR RHAS"/>
    <property type="match status" value="1"/>
</dbReference>
<organism evidence="6 7">
    <name type="scientific">Kiritimatiella glycovorans</name>
    <dbReference type="NCBI Taxonomy" id="1307763"/>
    <lineage>
        <taxon>Bacteria</taxon>
        <taxon>Pseudomonadati</taxon>
        <taxon>Kiritimatiellota</taxon>
        <taxon>Kiritimatiellia</taxon>
        <taxon>Kiritimatiellales</taxon>
        <taxon>Kiritimatiellaceae</taxon>
        <taxon>Kiritimatiella</taxon>
    </lineage>
</organism>
<dbReference type="KEGG" id="vbl:L21SP4_02451"/>
<dbReference type="Gene3D" id="1.10.10.60">
    <property type="entry name" value="Homeodomain-like"/>
    <property type="match status" value="1"/>
</dbReference>
<feature type="domain" description="HTH araC/xylS-type" evidence="5">
    <location>
        <begin position="185"/>
        <end position="283"/>
    </location>
</feature>
<name>A0A0G3EGS3_9BACT</name>
<dbReference type="Pfam" id="PF12833">
    <property type="entry name" value="HTH_18"/>
    <property type="match status" value="1"/>
</dbReference>
<dbReference type="InterPro" id="IPR003313">
    <property type="entry name" value="AraC-bd"/>
</dbReference>
<evidence type="ECO:0000256" key="3">
    <source>
        <dbReference type="ARBA" id="ARBA00023125"/>
    </source>
</evidence>
<sequence length="289" mass="33846">MARERTYAEIEFRGYESVDFGLDRENRPPNLIYHFTRQHRGPHMRIRTRDRMGFCAALITDGEAVFRHLGREAPLQRGSVFLRRPNEPYEFFKRDPHDLHLIMIMFDPAIDRVWDDLIDPGRIAVQLCDAGEVIDFTSTFFDLLQRTSDDRITLANPFAELFLRTVLGEDLRGHSQADGERWRTERCLRYVKKHYRELRSIEEIAGACGCSRSRLYTLFGKHADCTPKEYLERLKIRSACDFLMRTDWTLEHIAGEVGYADGPTFSKAFKRRTGTSPKGWRQRIRSLAH</sequence>
<dbReference type="STRING" id="1307763.L21SP4_02451"/>
<keyword evidence="7" id="KW-1185">Reference proteome</keyword>